<evidence type="ECO:0000256" key="3">
    <source>
        <dbReference type="ARBA" id="ARBA00022692"/>
    </source>
</evidence>
<dbReference type="GO" id="GO:0005886">
    <property type="term" value="C:plasma membrane"/>
    <property type="evidence" value="ECO:0007669"/>
    <property type="project" value="UniProtKB-ARBA"/>
</dbReference>
<dbReference type="InterPro" id="IPR040817">
    <property type="entry name" value="LIFR_D2"/>
</dbReference>
<dbReference type="Gene3D" id="2.60.40.10">
    <property type="entry name" value="Immunoglobulins"/>
    <property type="match status" value="7"/>
</dbReference>
<dbReference type="SUPFAM" id="SSF49265">
    <property type="entry name" value="Fibronectin type III"/>
    <property type="match status" value="3"/>
</dbReference>
<reference evidence="12" key="1">
    <citation type="submission" date="2025-08" db="UniProtKB">
        <authorList>
            <consortium name="Ensembl"/>
        </authorList>
    </citation>
    <scope>IDENTIFICATION</scope>
</reference>
<organism evidence="12 13">
    <name type="scientific">Amphilophus citrinellus</name>
    <name type="common">Midas cichlid</name>
    <name type="synonym">Cichlasoma citrinellum</name>
    <dbReference type="NCBI Taxonomy" id="61819"/>
    <lineage>
        <taxon>Eukaryota</taxon>
        <taxon>Metazoa</taxon>
        <taxon>Chordata</taxon>
        <taxon>Craniata</taxon>
        <taxon>Vertebrata</taxon>
        <taxon>Euteleostomi</taxon>
        <taxon>Actinopterygii</taxon>
        <taxon>Neopterygii</taxon>
        <taxon>Teleostei</taxon>
        <taxon>Neoteleostei</taxon>
        <taxon>Acanthomorphata</taxon>
        <taxon>Ovalentaria</taxon>
        <taxon>Cichlomorphae</taxon>
        <taxon>Cichliformes</taxon>
        <taxon>Cichlidae</taxon>
        <taxon>New World cichlids</taxon>
        <taxon>Cichlasomatinae</taxon>
        <taxon>Heroini</taxon>
        <taxon>Amphilophus</taxon>
    </lineage>
</organism>
<dbReference type="InterPro" id="IPR036116">
    <property type="entry name" value="FN3_sf"/>
</dbReference>
<accession>A0A3Q0SNH8</accession>
<evidence type="ECO:0000256" key="8">
    <source>
        <dbReference type="ARBA" id="ARBA00023170"/>
    </source>
</evidence>
<keyword evidence="13" id="KW-1185">Reference proteome</keyword>
<sequence length="878" mass="98151">ESINRLYSLCLYQFCMLVLCYMPGCYLPKPNITHLKAINDKQSLVVSWLVKPSGFVADVYDIQISRTEKGMVSVYSAEHKWTWISDLPLECVDHSVRIRYYNQSVQSPWSSWVTNYGEKGDGTRIFPSGRVLREGSSAMFCCVPPTGVNITSMTFRNEQYPFMSIGARVKAITVNNLTIPKIVIKHLLLSCFDTTGKSSHVLNYISFPPQKPRNLSCATLDMVTVTCTWDSARKQDPYDRNSQIYTLHIENSDQAPVNCKQSSCTFPAVPHLEEYNISVMVKDELGEEVECYSFNISDRVFPVVTLLEVNPGVTDATASWSIQANLTQMNLLCQVATVPLDTIQVNSFSNSASGVCKAKLEHLFPNTNYSIRVRCTISGRLWGEWTQLKVFTTYPLVYLDLWRSIHPLSNSHHRQVTLLWNPHIAGTATTVNIQGYTVKWSQEGQTVSKDSRQSLVEVSIGPEKCNFTVQAVLPTGSSIPAHISIPPAVGGIKTKRLDSTTVGGFNLTWEEQSIATCGYTVEWCMLGNAVPCTLQWLKVPEGNSTLFLHARHFRVGYRYTFNIYGCTDNGDKLLEIQTGYSQELKFVQSPSLVEPVQSTSSSVTLEWHYNEEDPTQPAFITGYLVTVQEAGSVSLPDLFNVSVADPHMKSVTIEGLKQNTEYTCTVSALTKEGPGLPANITIRTKTNYSLLMLKILTPIFLLLGCTVLLWPQRKILKSGLKEIFVYPAFMNIKTPEFESFLHETDQWLQSQKPEECISCDIEILNVRPPLNEGTTLRDSELAEAPCSPSSQSLLSSSSPSCMLLEANYCPQSATQSLDKPASQQVTSIVNRSYLYTLKEGYPELPKLVFGEIRPIFEATDCPLESCEVIYGYIANDSL</sequence>
<protein>
    <recommendedName>
        <fullName evidence="11">Fibronectin type-III domain-containing protein</fullName>
    </recommendedName>
</protein>
<dbReference type="Pfam" id="PF00041">
    <property type="entry name" value="fn3"/>
    <property type="match status" value="1"/>
</dbReference>
<dbReference type="SMART" id="SM00060">
    <property type="entry name" value="FN3"/>
    <property type="match status" value="5"/>
</dbReference>
<dbReference type="STRING" id="61819.ENSACIP00000024442"/>
<comment type="similarity">
    <text evidence="2">Belongs to the type I cytokine receptor family. Type 2 subfamily.</text>
</comment>
<evidence type="ECO:0000256" key="5">
    <source>
        <dbReference type="ARBA" id="ARBA00022737"/>
    </source>
</evidence>
<dbReference type="GeneTree" id="ENSGT00940000155776"/>
<evidence type="ECO:0000256" key="6">
    <source>
        <dbReference type="ARBA" id="ARBA00022989"/>
    </source>
</evidence>
<dbReference type="Pfam" id="PF17971">
    <property type="entry name" value="LIFR_D2"/>
    <property type="match status" value="1"/>
</dbReference>
<evidence type="ECO:0000313" key="13">
    <source>
        <dbReference type="Proteomes" id="UP000261340"/>
    </source>
</evidence>
<dbReference type="AlphaFoldDB" id="A0A3Q0SNH8"/>
<proteinExistence type="inferred from homology"/>
<evidence type="ECO:0000256" key="1">
    <source>
        <dbReference type="ARBA" id="ARBA00004479"/>
    </source>
</evidence>
<feature type="transmembrane region" description="Helical" evidence="10">
    <location>
        <begin position="688"/>
        <end position="710"/>
    </location>
</feature>
<dbReference type="OMA" id="FNIYGCT"/>
<comment type="subcellular location">
    <subcellularLocation>
        <location evidence="1">Membrane</location>
        <topology evidence="1">Single-pass type I membrane protein</topology>
    </subcellularLocation>
</comment>
<dbReference type="PANTHER" id="PTHR48423:SF1">
    <property type="entry name" value="INTERLEUKIN-27 RECEPTOR SUBUNIT ALPHA"/>
    <property type="match status" value="1"/>
</dbReference>
<keyword evidence="3 10" id="KW-0812">Transmembrane</keyword>
<evidence type="ECO:0000256" key="2">
    <source>
        <dbReference type="ARBA" id="ARBA00008921"/>
    </source>
</evidence>
<dbReference type="PANTHER" id="PTHR48423">
    <property type="entry name" value="INTERLEUKIN-27 RECEPTOR SUBUNIT ALPHA"/>
    <property type="match status" value="1"/>
</dbReference>
<keyword evidence="8" id="KW-0675">Receptor</keyword>
<evidence type="ECO:0000313" key="12">
    <source>
        <dbReference type="Ensembl" id="ENSACIP00000024442.1"/>
    </source>
</evidence>
<evidence type="ECO:0000259" key="11">
    <source>
        <dbReference type="PROSITE" id="PS50853"/>
    </source>
</evidence>
<dbReference type="InterPro" id="IPR003961">
    <property type="entry name" value="FN3_dom"/>
</dbReference>
<evidence type="ECO:0000256" key="10">
    <source>
        <dbReference type="SAM" id="Phobius"/>
    </source>
</evidence>
<dbReference type="Pfam" id="PF25552">
    <property type="entry name" value="LIFR_D4"/>
    <property type="match status" value="1"/>
</dbReference>
<evidence type="ECO:0000256" key="7">
    <source>
        <dbReference type="ARBA" id="ARBA00023136"/>
    </source>
</evidence>
<feature type="domain" description="Fibronectin type-III" evidence="11">
    <location>
        <begin position="589"/>
        <end position="689"/>
    </location>
</feature>
<dbReference type="InterPro" id="IPR013783">
    <property type="entry name" value="Ig-like_fold"/>
</dbReference>
<dbReference type="PROSITE" id="PS50853">
    <property type="entry name" value="FN3"/>
    <property type="match status" value="2"/>
</dbReference>
<dbReference type="CDD" id="cd00063">
    <property type="entry name" value="FN3"/>
    <property type="match status" value="2"/>
</dbReference>
<evidence type="ECO:0000256" key="4">
    <source>
        <dbReference type="ARBA" id="ARBA00022729"/>
    </source>
</evidence>
<keyword evidence="4" id="KW-0732">Signal</keyword>
<dbReference type="Ensembl" id="ENSACIT00000025087.1">
    <property type="protein sequence ID" value="ENSACIP00000024442.1"/>
    <property type="gene ID" value="ENSACIG00000018965.1"/>
</dbReference>
<dbReference type="Proteomes" id="UP000261340">
    <property type="component" value="Unplaced"/>
</dbReference>
<keyword evidence="6 10" id="KW-1133">Transmembrane helix</keyword>
<evidence type="ECO:0000256" key="9">
    <source>
        <dbReference type="ARBA" id="ARBA00023180"/>
    </source>
</evidence>
<keyword evidence="7 10" id="KW-0472">Membrane</keyword>
<dbReference type="InterPro" id="IPR052672">
    <property type="entry name" value="Type1_Cytokine_Rcpt_Type2"/>
</dbReference>
<keyword evidence="5" id="KW-0677">Repeat</keyword>
<name>A0A3Q0SNH8_AMPCI</name>
<keyword evidence="9" id="KW-0325">Glycoprotein</keyword>
<feature type="domain" description="Fibronectin type-III" evidence="11">
    <location>
        <begin position="299"/>
        <end position="396"/>
    </location>
</feature>
<reference evidence="12" key="2">
    <citation type="submission" date="2025-09" db="UniProtKB">
        <authorList>
            <consortium name="Ensembl"/>
        </authorList>
    </citation>
    <scope>IDENTIFICATION</scope>
</reference>